<dbReference type="PRINTS" id="PR01908">
    <property type="entry name" value="ADSPHPHTASE"/>
</dbReference>
<feature type="domain" description="Tyrosine-protein phosphatase" evidence="13">
    <location>
        <begin position="564"/>
        <end position="715"/>
    </location>
</feature>
<dbReference type="EMBL" id="OC861143">
    <property type="protein sequence ID" value="CAD7629199.1"/>
    <property type="molecule type" value="Genomic_DNA"/>
</dbReference>
<keyword evidence="5" id="KW-0378">Hydrolase</keyword>
<comment type="similarity">
    <text evidence="2">Belongs to the protein-tyrosine phosphatase family. Non-receptor class dual specificity subfamily.</text>
</comment>
<dbReference type="Pfam" id="PF00782">
    <property type="entry name" value="DSPc"/>
    <property type="match status" value="1"/>
</dbReference>
<dbReference type="Proteomes" id="UP000759131">
    <property type="component" value="Unassembled WGS sequence"/>
</dbReference>
<dbReference type="EMBL" id="CAJPIZ010006568">
    <property type="protein sequence ID" value="CAG2109629.1"/>
    <property type="molecule type" value="Genomic_DNA"/>
</dbReference>
<name>A0A7R9Q207_9ACAR</name>
<comment type="subcellular location">
    <subcellularLocation>
        <location evidence="1">Membrane</location>
        <topology evidence="1">Multi-pass membrane protein</topology>
    </subcellularLocation>
</comment>
<reference evidence="15" key="1">
    <citation type="submission" date="2020-11" db="EMBL/GenBank/DDBJ databases">
        <authorList>
            <person name="Tran Van P."/>
        </authorList>
    </citation>
    <scope>NUCLEOTIDE SEQUENCE</scope>
</reference>
<keyword evidence="7 12" id="KW-1133">Transmembrane helix</keyword>
<dbReference type="GO" id="GO:0055085">
    <property type="term" value="P:transmembrane transport"/>
    <property type="evidence" value="ECO:0007669"/>
    <property type="project" value="InterPro"/>
</dbReference>
<dbReference type="GO" id="GO:0004722">
    <property type="term" value="F:protein serine/threonine phosphatase activity"/>
    <property type="evidence" value="ECO:0007669"/>
    <property type="project" value="UniProtKB-EC"/>
</dbReference>
<dbReference type="PRINTS" id="PR01909">
    <property type="entry name" value="ADSPHPHTASEA"/>
</dbReference>
<evidence type="ECO:0000259" key="14">
    <source>
        <dbReference type="PROSITE" id="PS50056"/>
    </source>
</evidence>
<evidence type="ECO:0000256" key="9">
    <source>
        <dbReference type="ARBA" id="ARBA00047761"/>
    </source>
</evidence>
<dbReference type="CDD" id="cd14515">
    <property type="entry name" value="DUSP3-like"/>
    <property type="match status" value="1"/>
</dbReference>
<dbReference type="PROSITE" id="PS50056">
    <property type="entry name" value="TYR_PHOSPHATASE_2"/>
    <property type="match status" value="1"/>
</dbReference>
<evidence type="ECO:0000256" key="2">
    <source>
        <dbReference type="ARBA" id="ARBA00008601"/>
    </source>
</evidence>
<evidence type="ECO:0000256" key="11">
    <source>
        <dbReference type="PIRSR" id="PIRSR620405-1"/>
    </source>
</evidence>
<evidence type="ECO:0000256" key="12">
    <source>
        <dbReference type="SAM" id="Phobius"/>
    </source>
</evidence>
<dbReference type="InterPro" id="IPR000387">
    <property type="entry name" value="Tyr_Pase_dom"/>
</dbReference>
<dbReference type="SMART" id="SM00195">
    <property type="entry name" value="DSPc"/>
    <property type="match status" value="1"/>
</dbReference>
<gene>
    <name evidence="15" type="ORF">OSB1V03_LOCUS9616</name>
</gene>
<feature type="transmembrane region" description="Helical" evidence="12">
    <location>
        <begin position="346"/>
        <end position="369"/>
    </location>
</feature>
<dbReference type="PANTHER" id="PTHR11814">
    <property type="entry name" value="SULFATE TRANSPORTER"/>
    <property type="match status" value="1"/>
</dbReference>
<evidence type="ECO:0000313" key="16">
    <source>
        <dbReference type="Proteomes" id="UP000759131"/>
    </source>
</evidence>
<dbReference type="InterPro" id="IPR020405">
    <property type="entry name" value="Atypical_DUSP_subfamA"/>
</dbReference>
<dbReference type="Pfam" id="PF00916">
    <property type="entry name" value="Sulfate_transp"/>
    <property type="match status" value="1"/>
</dbReference>
<feature type="non-terminal residue" evidence="15">
    <location>
        <position position="718"/>
    </location>
</feature>
<dbReference type="GO" id="GO:0016020">
    <property type="term" value="C:membrane"/>
    <property type="evidence" value="ECO:0007669"/>
    <property type="project" value="UniProtKB-SubCell"/>
</dbReference>
<evidence type="ECO:0000256" key="6">
    <source>
        <dbReference type="ARBA" id="ARBA00022912"/>
    </source>
</evidence>
<evidence type="ECO:0000256" key="5">
    <source>
        <dbReference type="ARBA" id="ARBA00022801"/>
    </source>
</evidence>
<feature type="transmembrane region" description="Helical" evidence="12">
    <location>
        <begin position="87"/>
        <end position="106"/>
    </location>
</feature>
<evidence type="ECO:0000256" key="4">
    <source>
        <dbReference type="ARBA" id="ARBA00022692"/>
    </source>
</evidence>
<keyword evidence="8 12" id="KW-0472">Membrane</keyword>
<feature type="transmembrane region" description="Helical" evidence="12">
    <location>
        <begin position="293"/>
        <end position="314"/>
    </location>
</feature>
<keyword evidence="4 12" id="KW-0812">Transmembrane</keyword>
<feature type="transmembrane region" description="Helical" evidence="12">
    <location>
        <begin position="112"/>
        <end position="129"/>
    </location>
</feature>
<keyword evidence="6" id="KW-0904">Protein phosphatase</keyword>
<feature type="transmembrane region" description="Helical" evidence="12">
    <location>
        <begin position="445"/>
        <end position="463"/>
    </location>
</feature>
<dbReference type="InterPro" id="IPR000340">
    <property type="entry name" value="Dual-sp_phosphatase_cat-dom"/>
</dbReference>
<keyword evidence="16" id="KW-1185">Reference proteome</keyword>
<comment type="catalytic activity">
    <reaction evidence="10">
        <text>O-phospho-L-threonyl-[protein] + H2O = L-threonyl-[protein] + phosphate</text>
        <dbReference type="Rhea" id="RHEA:47004"/>
        <dbReference type="Rhea" id="RHEA-COMP:11060"/>
        <dbReference type="Rhea" id="RHEA-COMP:11605"/>
        <dbReference type="ChEBI" id="CHEBI:15377"/>
        <dbReference type="ChEBI" id="CHEBI:30013"/>
        <dbReference type="ChEBI" id="CHEBI:43474"/>
        <dbReference type="ChEBI" id="CHEBI:61977"/>
        <dbReference type="EC" id="3.1.3.16"/>
    </reaction>
</comment>
<dbReference type="InterPro" id="IPR029021">
    <property type="entry name" value="Prot-tyrosine_phosphatase-like"/>
</dbReference>
<dbReference type="GO" id="GO:0008138">
    <property type="term" value="F:protein tyrosine/serine/threonine phosphatase activity"/>
    <property type="evidence" value="ECO:0007669"/>
    <property type="project" value="InterPro"/>
</dbReference>
<dbReference type="InterPro" id="IPR001902">
    <property type="entry name" value="SLC26A/SulP_fam"/>
</dbReference>
<feature type="transmembrane region" description="Helical" evidence="12">
    <location>
        <begin position="419"/>
        <end position="440"/>
    </location>
</feature>
<feature type="domain" description="Tyrosine specific protein phosphatases" evidence="14">
    <location>
        <begin position="637"/>
        <end position="694"/>
    </location>
</feature>
<dbReference type="SUPFAM" id="SSF52799">
    <property type="entry name" value="(Phosphotyrosine protein) phosphatases II"/>
    <property type="match status" value="1"/>
</dbReference>
<sequence>LCCGFLSELVKLLNRLITFRRDAIDWEEFDLKYQRQSTQTIPFHREFSHELKKWWQRFSITAFLISLFPITKWLPKYNIKTDLFPDFIAGITISILHIPQGIAYSLLAGLEAVNGLYISFFPALIYTFMGTSRHISIGSFAVASLMLHNTASKLGAVPFRIPIINETTNETIHTNWPPTQLEALTTVCITTGLIQIAMGSLCLGSLSLILSDHLVSGFSTAVAFHVSTSQINSILGLSLPNQPSGPFKLIYNWIEIVKSIHKTNVSTLIFSLIMISILVIFKEWAEPRIKKRFSFPIPIDLLVVIFSTLSAWIIDVNHKYQVVVIGSVPTGLPDPTIPRLDFVGDILIDCVIIGVVTFAVSLSLAKIYAKKHKYDIDPNQELIALGSANVFSSFFLAYPASAALSRSTIQEKIGGKTQIAGIFSCLVILCVLLLLAPFLYHLPKCTLACIILVALKTMFMQIGDFKRIWLVSKLDATAWMVTFLSVIFLDVDLGLIVGICISILVILIRLVKPTYSLLGCLPSTEIYVDIKNWWRNPSPSCTPNELIDIITKPNGGYYVVPTEPFNEVFPRLYISDGTTALCLSLLRRMGITHVLNASWGKDKSFCLVNTSQEFYKSSDIDFLGVEALDISIYPLYKHFGKSAEFIHEGLIGGGKVLVHCGEGISRSATLVLAYLMIKCGYTAQEAVAHVRTHRSIFPNIGFLRQLCELNDQLNHKKS</sequence>
<evidence type="ECO:0000256" key="3">
    <source>
        <dbReference type="ARBA" id="ARBA00013081"/>
    </source>
</evidence>
<feature type="transmembrane region" description="Helical" evidence="12">
    <location>
        <begin position="183"/>
        <end position="210"/>
    </location>
</feature>
<dbReference type="InterPro" id="IPR011547">
    <property type="entry name" value="SLC26A/SulP_dom"/>
</dbReference>
<dbReference type="PROSITE" id="PS50054">
    <property type="entry name" value="TYR_PHOSPHATASE_DUAL"/>
    <property type="match status" value="1"/>
</dbReference>
<dbReference type="InterPro" id="IPR016130">
    <property type="entry name" value="Tyr_Pase_AS"/>
</dbReference>
<dbReference type="Gene3D" id="3.90.190.10">
    <property type="entry name" value="Protein tyrosine phosphatase superfamily"/>
    <property type="match status" value="1"/>
</dbReference>
<dbReference type="InterPro" id="IPR020422">
    <property type="entry name" value="TYR_PHOSPHATASE_DUAL_dom"/>
</dbReference>
<evidence type="ECO:0000256" key="1">
    <source>
        <dbReference type="ARBA" id="ARBA00004141"/>
    </source>
</evidence>
<feature type="transmembrane region" description="Helical" evidence="12">
    <location>
        <begin position="483"/>
        <end position="508"/>
    </location>
</feature>
<feature type="non-terminal residue" evidence="15">
    <location>
        <position position="1"/>
    </location>
</feature>
<dbReference type="NCBIfam" id="TIGR00815">
    <property type="entry name" value="sulP"/>
    <property type="match status" value="1"/>
</dbReference>
<feature type="transmembrane region" description="Helical" evidence="12">
    <location>
        <begin position="54"/>
        <end position="75"/>
    </location>
</feature>
<feature type="transmembrane region" description="Helical" evidence="12">
    <location>
        <begin position="381"/>
        <end position="399"/>
    </location>
</feature>
<comment type="catalytic activity">
    <reaction evidence="9">
        <text>O-phospho-L-seryl-[protein] + H2O = L-seryl-[protein] + phosphate</text>
        <dbReference type="Rhea" id="RHEA:20629"/>
        <dbReference type="Rhea" id="RHEA-COMP:9863"/>
        <dbReference type="Rhea" id="RHEA-COMP:11604"/>
        <dbReference type="ChEBI" id="CHEBI:15377"/>
        <dbReference type="ChEBI" id="CHEBI:29999"/>
        <dbReference type="ChEBI" id="CHEBI:43474"/>
        <dbReference type="ChEBI" id="CHEBI:83421"/>
        <dbReference type="EC" id="3.1.3.16"/>
    </reaction>
</comment>
<feature type="transmembrane region" description="Helical" evidence="12">
    <location>
        <begin position="263"/>
        <end position="281"/>
    </location>
</feature>
<organism evidence="15">
    <name type="scientific">Medioppia subpectinata</name>
    <dbReference type="NCBI Taxonomy" id="1979941"/>
    <lineage>
        <taxon>Eukaryota</taxon>
        <taxon>Metazoa</taxon>
        <taxon>Ecdysozoa</taxon>
        <taxon>Arthropoda</taxon>
        <taxon>Chelicerata</taxon>
        <taxon>Arachnida</taxon>
        <taxon>Acari</taxon>
        <taxon>Acariformes</taxon>
        <taxon>Sarcoptiformes</taxon>
        <taxon>Oribatida</taxon>
        <taxon>Brachypylina</taxon>
        <taxon>Oppioidea</taxon>
        <taxon>Oppiidae</taxon>
        <taxon>Medioppia</taxon>
    </lineage>
</organism>
<dbReference type="EC" id="3.1.3.16" evidence="3"/>
<feature type="active site" description="Phosphocysteine intermediate" evidence="11">
    <location>
        <position position="660"/>
    </location>
</feature>
<protein>
    <recommendedName>
        <fullName evidence="3">protein-serine/threonine phosphatase</fullName>
        <ecNumber evidence="3">3.1.3.16</ecNumber>
    </recommendedName>
</protein>
<accession>A0A7R9Q207</accession>
<evidence type="ECO:0000313" key="15">
    <source>
        <dbReference type="EMBL" id="CAD7629199.1"/>
    </source>
</evidence>
<evidence type="ECO:0000256" key="7">
    <source>
        <dbReference type="ARBA" id="ARBA00022989"/>
    </source>
</evidence>
<evidence type="ECO:0000259" key="13">
    <source>
        <dbReference type="PROSITE" id="PS50054"/>
    </source>
</evidence>
<dbReference type="OrthoDB" id="7365796at2759"/>
<proteinExistence type="inferred from homology"/>
<dbReference type="AlphaFoldDB" id="A0A7R9Q207"/>
<evidence type="ECO:0000256" key="10">
    <source>
        <dbReference type="ARBA" id="ARBA00048336"/>
    </source>
</evidence>
<evidence type="ECO:0000256" key="8">
    <source>
        <dbReference type="ARBA" id="ARBA00023136"/>
    </source>
</evidence>
<dbReference type="PROSITE" id="PS00383">
    <property type="entry name" value="TYR_PHOSPHATASE_1"/>
    <property type="match status" value="1"/>
</dbReference>